<dbReference type="PROSITE" id="PS50088">
    <property type="entry name" value="ANK_REPEAT"/>
    <property type="match status" value="6"/>
</dbReference>
<keyword evidence="2" id="KW-0175">Coiled coil</keyword>
<dbReference type="InterPro" id="IPR010730">
    <property type="entry name" value="HET"/>
</dbReference>
<protein>
    <recommendedName>
        <fullName evidence="3">Heterokaryon incompatibility domain-containing protein</fullName>
    </recommendedName>
</protein>
<accession>A0A9W8RT36</accession>
<evidence type="ECO:0000256" key="1">
    <source>
        <dbReference type="PROSITE-ProRule" id="PRU00023"/>
    </source>
</evidence>
<evidence type="ECO:0000313" key="4">
    <source>
        <dbReference type="EMBL" id="KAJ4250937.1"/>
    </source>
</evidence>
<dbReference type="SUPFAM" id="SSF48403">
    <property type="entry name" value="Ankyrin repeat"/>
    <property type="match status" value="1"/>
</dbReference>
<dbReference type="SMART" id="SM00248">
    <property type="entry name" value="ANK"/>
    <property type="match status" value="5"/>
</dbReference>
<reference evidence="4" key="1">
    <citation type="submission" date="2022-09" db="EMBL/GenBank/DDBJ databases">
        <title>Fusarium specimens isolated from Avocado Roots.</title>
        <authorList>
            <person name="Stajich J."/>
            <person name="Roper C."/>
            <person name="Heimlech-Rivalta G."/>
        </authorList>
    </citation>
    <scope>NUCLEOTIDE SEQUENCE</scope>
    <source>
        <strain evidence="4">CF00136</strain>
    </source>
</reference>
<feature type="repeat" description="ANK" evidence="1">
    <location>
        <begin position="865"/>
        <end position="885"/>
    </location>
</feature>
<keyword evidence="5" id="KW-1185">Reference proteome</keyword>
<dbReference type="EMBL" id="JAOQAZ010000029">
    <property type="protein sequence ID" value="KAJ4250937.1"/>
    <property type="molecule type" value="Genomic_DNA"/>
</dbReference>
<proteinExistence type="predicted"/>
<feature type="domain" description="Heterokaryon incompatibility" evidence="3">
    <location>
        <begin position="22"/>
        <end position="107"/>
    </location>
</feature>
<dbReference type="PANTHER" id="PTHR10622">
    <property type="entry name" value="HET DOMAIN-CONTAINING PROTEIN"/>
    <property type="match status" value="1"/>
</dbReference>
<dbReference type="Pfam" id="PF06985">
    <property type="entry name" value="HET"/>
    <property type="match status" value="1"/>
</dbReference>
<feature type="coiled-coil region" evidence="2">
    <location>
        <begin position="574"/>
        <end position="633"/>
    </location>
</feature>
<dbReference type="AlphaFoldDB" id="A0A9W8RT36"/>
<gene>
    <name evidence="4" type="ORF">NW762_011587</name>
</gene>
<dbReference type="PANTHER" id="PTHR10622:SF10">
    <property type="entry name" value="HET DOMAIN-CONTAINING PROTEIN"/>
    <property type="match status" value="1"/>
</dbReference>
<comment type="caution">
    <text evidence="4">The sequence shown here is derived from an EMBL/GenBank/DDBJ whole genome shotgun (WGS) entry which is preliminary data.</text>
</comment>
<dbReference type="PROSITE" id="PS50297">
    <property type="entry name" value="ANK_REP_REGION"/>
    <property type="match status" value="5"/>
</dbReference>
<dbReference type="OrthoDB" id="194358at2759"/>
<sequence>MRLINVDSLQLETFFGDQIPPYAILSHRWGNDDEEVSFEDVRGGYTQKSGMQKIVGCCAQAKMDNIKYAWIDTCCINKDSSKELDEAINSMFQWYRRASVCYTYLADIPADDDAWDPASKFFSSSWFRRGWTLQELLAPGELRFYDQEWNFMGSKADLSGEIETITGIPREFLLGWVDFHKASVAQRMSWASKRETKREEDIAYCLLGIFDVTMPMIYGEGRKAFERLQLKIMEQTTDDSILAWGVQDSRSEPSTKSWLGSISAGVFASSPAAFANCGDIVPRAKDSAPANTFVVSGGYVRTSLRVLPHSPMGEYGLLNCGPRDSNDVIIGIPLLPTTMSINDEYMRPQGHPPFFYMESGTDASTKAIRIQVDPQLRASQVTGSRFWLHIDGHQKLRLNLRETWPPLRWEKGRALVANVDSDQHSRRRYLARFSANLENTCDIIVVLEFDMHGQQSSVDYYTFATSNDHDLERFGKIIDLMQQKDLERKIAENGKFAVKATMTKNEIARETIFTLILTRTTEPTASCANPHQLISTAKAKQHFLGLLWKTGLARSAEERFLEDLTAERRALRAAEAIQRAAKEHERSLEEKKRALEEEIRALAKERESDESDIRQTKDNIHRLEGLRKEATDQRERCGHLMDAWERSLNQALIADDRNNWLEEIIQKQLDRNKVTQEKQGELGPGYSKITFLAGNEQDIASSVPLLWAAANGKYEIAEQLLQKGSNVDMKDNDDNTALLLSVSKGNKAMTGLLLKHGASLETKNKTGDTPLSMTAYKGHASTTALLLEKNANIESRNNDQSTPLAIAARRGHLYVVDLLLERGADYEAVNQWGDSPLSRAATYGHEEVVRLLLDKGANSEVKNKRGFTPLQLARKNGHEALVKWL</sequence>
<evidence type="ECO:0000259" key="3">
    <source>
        <dbReference type="Pfam" id="PF06985"/>
    </source>
</evidence>
<dbReference type="Proteomes" id="UP001152049">
    <property type="component" value="Unassembled WGS sequence"/>
</dbReference>
<keyword evidence="1" id="KW-0040">ANK repeat</keyword>
<organism evidence="4 5">
    <name type="scientific">Fusarium torreyae</name>
    <dbReference type="NCBI Taxonomy" id="1237075"/>
    <lineage>
        <taxon>Eukaryota</taxon>
        <taxon>Fungi</taxon>
        <taxon>Dikarya</taxon>
        <taxon>Ascomycota</taxon>
        <taxon>Pezizomycotina</taxon>
        <taxon>Sordariomycetes</taxon>
        <taxon>Hypocreomycetidae</taxon>
        <taxon>Hypocreales</taxon>
        <taxon>Nectriaceae</taxon>
        <taxon>Fusarium</taxon>
    </lineage>
</organism>
<feature type="repeat" description="ANK" evidence="1">
    <location>
        <begin position="733"/>
        <end position="765"/>
    </location>
</feature>
<dbReference type="InterPro" id="IPR036770">
    <property type="entry name" value="Ankyrin_rpt-contain_sf"/>
</dbReference>
<dbReference type="InterPro" id="IPR002110">
    <property type="entry name" value="Ankyrin_rpt"/>
</dbReference>
<feature type="repeat" description="ANK" evidence="1">
    <location>
        <begin position="700"/>
        <end position="732"/>
    </location>
</feature>
<feature type="repeat" description="ANK" evidence="1">
    <location>
        <begin position="799"/>
        <end position="831"/>
    </location>
</feature>
<evidence type="ECO:0000256" key="2">
    <source>
        <dbReference type="SAM" id="Coils"/>
    </source>
</evidence>
<dbReference type="Pfam" id="PF12796">
    <property type="entry name" value="Ank_2"/>
    <property type="match status" value="2"/>
</dbReference>
<feature type="repeat" description="ANK" evidence="1">
    <location>
        <begin position="832"/>
        <end position="864"/>
    </location>
</feature>
<name>A0A9W8RT36_9HYPO</name>
<evidence type="ECO:0000313" key="5">
    <source>
        <dbReference type="Proteomes" id="UP001152049"/>
    </source>
</evidence>
<feature type="repeat" description="ANK" evidence="1">
    <location>
        <begin position="766"/>
        <end position="798"/>
    </location>
</feature>
<dbReference type="Gene3D" id="1.25.40.20">
    <property type="entry name" value="Ankyrin repeat-containing domain"/>
    <property type="match status" value="2"/>
</dbReference>